<evidence type="ECO:0008006" key="2">
    <source>
        <dbReference type="Google" id="ProtNLM"/>
    </source>
</evidence>
<sequence>VFEKIRPSWFFGFSKIRIRDFEIFMAEPEKALIDAVLLKKISTSEIFYILKENIKDISSKKIVGYILKTQNNSLAKRFGWMLESLGCNYAKKLEKQVYKTMIPLDPTRPISRFKDKKWGVLVNIGDVP</sequence>
<reference evidence="1" key="1">
    <citation type="journal article" date="2014" name="Front. Microbiol.">
        <title>High frequency of phylogenetically diverse reductive dehalogenase-homologous genes in deep subseafloor sedimentary metagenomes.</title>
        <authorList>
            <person name="Kawai M."/>
            <person name="Futagami T."/>
            <person name="Toyoda A."/>
            <person name="Takaki Y."/>
            <person name="Nishi S."/>
            <person name="Hori S."/>
            <person name="Arai W."/>
            <person name="Tsubouchi T."/>
            <person name="Morono Y."/>
            <person name="Uchiyama I."/>
            <person name="Ito T."/>
            <person name="Fujiyama A."/>
            <person name="Inagaki F."/>
            <person name="Takami H."/>
        </authorList>
    </citation>
    <scope>NUCLEOTIDE SEQUENCE</scope>
    <source>
        <strain evidence="1">Expedition CK06-06</strain>
    </source>
</reference>
<feature type="non-terminal residue" evidence="1">
    <location>
        <position position="1"/>
    </location>
</feature>
<protein>
    <recommendedName>
        <fullName evidence="2">AbiEi antitoxin C-terminal domain-containing protein</fullName>
    </recommendedName>
</protein>
<proteinExistence type="predicted"/>
<name>X0Y179_9ZZZZ</name>
<gene>
    <name evidence="1" type="ORF">S01H1_64228</name>
</gene>
<comment type="caution">
    <text evidence="1">The sequence shown here is derived from an EMBL/GenBank/DDBJ whole genome shotgun (WGS) entry which is preliminary data.</text>
</comment>
<dbReference type="EMBL" id="BARS01042326">
    <property type="protein sequence ID" value="GAG41117.1"/>
    <property type="molecule type" value="Genomic_DNA"/>
</dbReference>
<accession>X0Y179</accession>
<dbReference type="AlphaFoldDB" id="X0Y179"/>
<evidence type="ECO:0000313" key="1">
    <source>
        <dbReference type="EMBL" id="GAG41117.1"/>
    </source>
</evidence>
<organism evidence="1">
    <name type="scientific">marine sediment metagenome</name>
    <dbReference type="NCBI Taxonomy" id="412755"/>
    <lineage>
        <taxon>unclassified sequences</taxon>
        <taxon>metagenomes</taxon>
        <taxon>ecological metagenomes</taxon>
    </lineage>
</organism>